<dbReference type="EMBL" id="JBHSWU010000027">
    <property type="protein sequence ID" value="MFC6723594.1"/>
    <property type="molecule type" value="Genomic_DNA"/>
</dbReference>
<organism evidence="1 2">
    <name type="scientific">Halobium palmae</name>
    <dbReference type="NCBI Taxonomy" id="1776492"/>
    <lineage>
        <taxon>Archaea</taxon>
        <taxon>Methanobacteriati</taxon>
        <taxon>Methanobacteriota</taxon>
        <taxon>Stenosarchaea group</taxon>
        <taxon>Halobacteria</taxon>
        <taxon>Halobacteriales</taxon>
        <taxon>Haloferacaceae</taxon>
        <taxon>Halobium</taxon>
    </lineage>
</organism>
<accession>A0ABD5RVX6</accession>
<reference evidence="1 2" key="1">
    <citation type="journal article" date="2019" name="Int. J. Syst. Evol. Microbiol.">
        <title>The Global Catalogue of Microorganisms (GCM) 10K type strain sequencing project: providing services to taxonomists for standard genome sequencing and annotation.</title>
        <authorList>
            <consortium name="The Broad Institute Genomics Platform"/>
            <consortium name="The Broad Institute Genome Sequencing Center for Infectious Disease"/>
            <person name="Wu L."/>
            <person name="Ma J."/>
        </authorList>
    </citation>
    <scope>NUCLEOTIDE SEQUENCE [LARGE SCALE GENOMIC DNA]</scope>
    <source>
        <strain evidence="1 2">NBRC 111368</strain>
    </source>
</reference>
<comment type="caution">
    <text evidence="1">The sequence shown here is derived from an EMBL/GenBank/DDBJ whole genome shotgun (WGS) entry which is preliminary data.</text>
</comment>
<dbReference type="Proteomes" id="UP001596328">
    <property type="component" value="Unassembled WGS sequence"/>
</dbReference>
<evidence type="ECO:0000313" key="1">
    <source>
        <dbReference type="EMBL" id="MFC6723594.1"/>
    </source>
</evidence>
<dbReference type="InterPro" id="IPR001753">
    <property type="entry name" value="Enoyl-CoA_hydra/iso"/>
</dbReference>
<dbReference type="PANTHER" id="PTHR43459">
    <property type="entry name" value="ENOYL-COA HYDRATASE"/>
    <property type="match status" value="1"/>
</dbReference>
<feature type="non-terminal residue" evidence="1">
    <location>
        <position position="154"/>
    </location>
</feature>
<keyword evidence="2" id="KW-1185">Reference proteome</keyword>
<dbReference type="Gene3D" id="3.90.226.10">
    <property type="entry name" value="2-enoyl-CoA Hydratase, Chain A, domain 1"/>
    <property type="match status" value="1"/>
</dbReference>
<dbReference type="SUPFAM" id="SSF52096">
    <property type="entry name" value="ClpP/crotonase"/>
    <property type="match status" value="1"/>
</dbReference>
<evidence type="ECO:0000313" key="2">
    <source>
        <dbReference type="Proteomes" id="UP001596328"/>
    </source>
</evidence>
<dbReference type="Pfam" id="PF00378">
    <property type="entry name" value="ECH_1"/>
    <property type="match status" value="1"/>
</dbReference>
<dbReference type="PANTHER" id="PTHR43459:SF1">
    <property type="entry name" value="EG:BACN32G11.4 PROTEIN"/>
    <property type="match status" value="1"/>
</dbReference>
<gene>
    <name evidence="1" type="ORF">ACFQE1_04150</name>
</gene>
<protein>
    <submittedName>
        <fullName evidence="1">Enoyl-CoA hydratase/isomerase family protein</fullName>
    </submittedName>
</protein>
<dbReference type="InterPro" id="IPR029045">
    <property type="entry name" value="ClpP/crotonase-like_dom_sf"/>
</dbReference>
<dbReference type="CDD" id="cd06558">
    <property type="entry name" value="crotonase-like"/>
    <property type="match status" value="1"/>
</dbReference>
<dbReference type="AlphaFoldDB" id="A0ABD5RVX6"/>
<sequence>MSDDAVLLEVEDDIATITLNDPERYNPWSIPIIEGLKDALDEAREQQPRCLVIEGVGGAFSAGGDIDRMREQIGDTPAYERARLVENETTATIQKVVRFPGPVIAKIDGAAAGVGANLAIACDILLASERSFIMFAFTNVGVSVDGGTSGLLPK</sequence>
<proteinExistence type="predicted"/>
<name>A0ABD5RVX6_9EURY</name>